<reference evidence="2" key="1">
    <citation type="submission" date="2020-10" db="EMBL/GenBank/DDBJ databases">
        <authorList>
            <person name="Castelo-Branco R."/>
            <person name="Eusebio N."/>
            <person name="Adriana R."/>
            <person name="Vieira A."/>
            <person name="Brugerolle De Fraissinette N."/>
            <person name="Rezende De Castro R."/>
            <person name="Schneider M.P."/>
            <person name="Vasconcelos V."/>
            <person name="Leao P.N."/>
        </authorList>
    </citation>
    <scope>NUCLEOTIDE SEQUENCE</scope>
    <source>
        <strain evidence="2">LEGE 07157</strain>
    </source>
</reference>
<accession>A0A8J7DZL1</accession>
<dbReference type="AlphaFoldDB" id="A0A8J7DZL1"/>
<name>A0A8J7DZL1_9CYAN</name>
<organism evidence="2 3">
    <name type="scientific">Lusitaniella coriacea LEGE 07157</name>
    <dbReference type="NCBI Taxonomy" id="945747"/>
    <lineage>
        <taxon>Bacteria</taxon>
        <taxon>Bacillati</taxon>
        <taxon>Cyanobacteriota</taxon>
        <taxon>Cyanophyceae</taxon>
        <taxon>Spirulinales</taxon>
        <taxon>Lusitaniellaceae</taxon>
        <taxon>Lusitaniella</taxon>
    </lineage>
</organism>
<dbReference type="InterPro" id="IPR010328">
    <property type="entry name" value="DUF928"/>
</dbReference>
<dbReference type="Pfam" id="PF06051">
    <property type="entry name" value="DUF928"/>
    <property type="match status" value="1"/>
</dbReference>
<protein>
    <submittedName>
        <fullName evidence="2">DUF928 domain-containing protein</fullName>
    </submittedName>
</protein>
<sequence length="289" mass="31537">MIFRQFISSASLAAVFVSPMLCGFTYLSSSSTTLSSRSTLVSINFPSSRRTGPARTASGGARSECSVKGINDGVTPITVLMPEDNMGTTETSDPNLLLYMSENNLDGADVIILDPADESEVYVQRFNLPDNPSQKEGVVKFPLKNANLEPGKTYEWSFSPFCFNEEGEPQYPNISVMGLFERKPLSSEDRTKLGRANTPAEAAEIYAQAGVWNETLALVEKLRQTKPEEWVNLLNSVGLDDIASAPYIGEATAMSDPDSDLDNNTVVRDSSSPEEDKTNNAVEPIRGLW</sequence>
<evidence type="ECO:0000256" key="1">
    <source>
        <dbReference type="SAM" id="MobiDB-lite"/>
    </source>
</evidence>
<proteinExistence type="predicted"/>
<dbReference type="RefSeq" id="WP_194031370.1">
    <property type="nucleotide sequence ID" value="NZ_JADEWZ010000042.1"/>
</dbReference>
<evidence type="ECO:0000313" key="3">
    <source>
        <dbReference type="Proteomes" id="UP000654482"/>
    </source>
</evidence>
<feature type="region of interest" description="Disordered" evidence="1">
    <location>
        <begin position="250"/>
        <end position="289"/>
    </location>
</feature>
<gene>
    <name evidence="2" type="ORF">IQ249_20535</name>
</gene>
<comment type="caution">
    <text evidence="2">The sequence shown here is derived from an EMBL/GenBank/DDBJ whole genome shotgun (WGS) entry which is preliminary data.</text>
</comment>
<dbReference type="Proteomes" id="UP000654482">
    <property type="component" value="Unassembled WGS sequence"/>
</dbReference>
<keyword evidence="3" id="KW-1185">Reference proteome</keyword>
<evidence type="ECO:0000313" key="2">
    <source>
        <dbReference type="EMBL" id="MBE9118283.1"/>
    </source>
</evidence>
<dbReference type="EMBL" id="JADEWZ010000042">
    <property type="protein sequence ID" value="MBE9118283.1"/>
    <property type="molecule type" value="Genomic_DNA"/>
</dbReference>